<accession>A0A6A7BRC0</accession>
<dbReference type="Pfam" id="PF00069">
    <property type="entry name" value="Pkinase"/>
    <property type="match status" value="1"/>
</dbReference>
<dbReference type="PROSITE" id="PS50011">
    <property type="entry name" value="PROTEIN_KINASE_DOM"/>
    <property type="match status" value="1"/>
</dbReference>
<evidence type="ECO:0000256" key="2">
    <source>
        <dbReference type="ARBA" id="ARBA00022679"/>
    </source>
</evidence>
<dbReference type="EC" id="2.7.11.1" evidence="1"/>
<dbReference type="GO" id="GO:0004674">
    <property type="term" value="F:protein serine/threonine kinase activity"/>
    <property type="evidence" value="ECO:0007669"/>
    <property type="project" value="UniProtKB-EC"/>
</dbReference>
<dbReference type="Gene3D" id="1.10.510.10">
    <property type="entry name" value="Transferase(Phosphotransferase) domain 1"/>
    <property type="match status" value="1"/>
</dbReference>
<evidence type="ECO:0000313" key="8">
    <source>
        <dbReference type="Proteomes" id="UP000799421"/>
    </source>
</evidence>
<dbReference type="CDD" id="cd00180">
    <property type="entry name" value="PKc"/>
    <property type="match status" value="1"/>
</dbReference>
<dbReference type="Proteomes" id="UP000799421">
    <property type="component" value="Unassembled WGS sequence"/>
</dbReference>
<keyword evidence="8" id="KW-1185">Reference proteome</keyword>
<dbReference type="SMART" id="SM00220">
    <property type="entry name" value="S_TKc"/>
    <property type="match status" value="1"/>
</dbReference>
<proteinExistence type="predicted"/>
<dbReference type="AlphaFoldDB" id="A0A6A7BRC0"/>
<dbReference type="EMBL" id="MU006034">
    <property type="protein sequence ID" value="KAF2857642.1"/>
    <property type="molecule type" value="Genomic_DNA"/>
</dbReference>
<dbReference type="Gene3D" id="3.30.200.20">
    <property type="entry name" value="Phosphorylase Kinase, domain 1"/>
    <property type="match status" value="1"/>
</dbReference>
<dbReference type="OrthoDB" id="310217at2759"/>
<keyword evidence="5" id="KW-0067">ATP-binding</keyword>
<reference evidence="7" key="1">
    <citation type="journal article" date="2020" name="Stud. Mycol.">
        <title>101 Dothideomycetes genomes: a test case for predicting lifestyles and emergence of pathogens.</title>
        <authorList>
            <person name="Haridas S."/>
            <person name="Albert R."/>
            <person name="Binder M."/>
            <person name="Bloem J."/>
            <person name="Labutti K."/>
            <person name="Salamov A."/>
            <person name="Andreopoulos B."/>
            <person name="Baker S."/>
            <person name="Barry K."/>
            <person name="Bills G."/>
            <person name="Bluhm B."/>
            <person name="Cannon C."/>
            <person name="Castanera R."/>
            <person name="Culley D."/>
            <person name="Daum C."/>
            <person name="Ezra D."/>
            <person name="Gonzalez J."/>
            <person name="Henrissat B."/>
            <person name="Kuo A."/>
            <person name="Liang C."/>
            <person name="Lipzen A."/>
            <person name="Lutzoni F."/>
            <person name="Magnuson J."/>
            <person name="Mondo S."/>
            <person name="Nolan M."/>
            <person name="Ohm R."/>
            <person name="Pangilinan J."/>
            <person name="Park H.-J."/>
            <person name="Ramirez L."/>
            <person name="Alfaro M."/>
            <person name="Sun H."/>
            <person name="Tritt A."/>
            <person name="Yoshinaga Y."/>
            <person name="Zwiers L.-H."/>
            <person name="Turgeon B."/>
            <person name="Goodwin S."/>
            <person name="Spatafora J."/>
            <person name="Crous P."/>
            <person name="Grigoriev I."/>
        </authorList>
    </citation>
    <scope>NUCLEOTIDE SEQUENCE</scope>
    <source>
        <strain evidence="7">CBS 480.64</strain>
    </source>
</reference>
<evidence type="ECO:0000256" key="3">
    <source>
        <dbReference type="ARBA" id="ARBA00022741"/>
    </source>
</evidence>
<dbReference type="GO" id="GO:0005524">
    <property type="term" value="F:ATP binding"/>
    <property type="evidence" value="ECO:0007669"/>
    <property type="project" value="UniProtKB-KW"/>
</dbReference>
<evidence type="ECO:0000256" key="1">
    <source>
        <dbReference type="ARBA" id="ARBA00012513"/>
    </source>
</evidence>
<evidence type="ECO:0000256" key="5">
    <source>
        <dbReference type="ARBA" id="ARBA00022840"/>
    </source>
</evidence>
<dbReference type="SUPFAM" id="SSF56112">
    <property type="entry name" value="Protein kinase-like (PK-like)"/>
    <property type="match status" value="1"/>
</dbReference>
<organism evidence="7 8">
    <name type="scientific">Piedraia hortae CBS 480.64</name>
    <dbReference type="NCBI Taxonomy" id="1314780"/>
    <lineage>
        <taxon>Eukaryota</taxon>
        <taxon>Fungi</taxon>
        <taxon>Dikarya</taxon>
        <taxon>Ascomycota</taxon>
        <taxon>Pezizomycotina</taxon>
        <taxon>Dothideomycetes</taxon>
        <taxon>Dothideomycetidae</taxon>
        <taxon>Capnodiales</taxon>
        <taxon>Piedraiaceae</taxon>
        <taxon>Piedraia</taxon>
    </lineage>
</organism>
<gene>
    <name evidence="7" type="ORF">K470DRAFT_162321</name>
</gene>
<dbReference type="InterPro" id="IPR011009">
    <property type="entry name" value="Kinase-like_dom_sf"/>
</dbReference>
<evidence type="ECO:0000313" key="7">
    <source>
        <dbReference type="EMBL" id="KAF2857642.1"/>
    </source>
</evidence>
<evidence type="ECO:0000256" key="4">
    <source>
        <dbReference type="ARBA" id="ARBA00022777"/>
    </source>
</evidence>
<name>A0A6A7BRC0_9PEZI</name>
<sequence length="315" mass="36117">MPNSPVVYCIIRHFGRTGGGQARLAQNETTGKFVVIKTIRSTSSSRQQRPLEIIFLYNILCPHTNIITLQGFSSHSHGSKWDLVFECCNGGDLNRMIEHWQKRRPEAMPRIFIKHFIASLVSALMYIHHGIRNIHESGRVEPGHKTVIHNDIKPGNVFLRWNRRSDIPELPEIVLGDFGLACLERNSRGVSGTMRYTPPEAWRYETTPEAADRLCVMTAESDIFGFGATLWEVVTTTLFNRGRLANGRDEVRKRLSMYPATDDPGIMRLILDSLATRKRDRPTKADLIAMGRRCYTEVRQERHRLPLPSWPRRIC</sequence>
<dbReference type="InterPro" id="IPR050660">
    <property type="entry name" value="NEK_Ser/Thr_kinase"/>
</dbReference>
<dbReference type="InterPro" id="IPR008271">
    <property type="entry name" value="Ser/Thr_kinase_AS"/>
</dbReference>
<keyword evidence="4 7" id="KW-0418">Kinase</keyword>
<dbReference type="PANTHER" id="PTHR43671:SF13">
    <property type="entry name" value="SERINE_THREONINE-PROTEIN KINASE NEK2"/>
    <property type="match status" value="1"/>
</dbReference>
<keyword evidence="2" id="KW-0808">Transferase</keyword>
<evidence type="ECO:0000259" key="6">
    <source>
        <dbReference type="PROSITE" id="PS50011"/>
    </source>
</evidence>
<dbReference type="PROSITE" id="PS00108">
    <property type="entry name" value="PROTEIN_KINASE_ST"/>
    <property type="match status" value="1"/>
</dbReference>
<feature type="domain" description="Protein kinase" evidence="6">
    <location>
        <begin position="8"/>
        <end position="298"/>
    </location>
</feature>
<dbReference type="InterPro" id="IPR000719">
    <property type="entry name" value="Prot_kinase_dom"/>
</dbReference>
<dbReference type="PANTHER" id="PTHR43671">
    <property type="entry name" value="SERINE/THREONINE-PROTEIN KINASE NEK"/>
    <property type="match status" value="1"/>
</dbReference>
<protein>
    <recommendedName>
        <fullName evidence="1">non-specific serine/threonine protein kinase</fullName>
        <ecNumber evidence="1">2.7.11.1</ecNumber>
    </recommendedName>
</protein>
<keyword evidence="3" id="KW-0547">Nucleotide-binding</keyword>